<feature type="compositionally biased region" description="Polar residues" evidence="1">
    <location>
        <begin position="210"/>
        <end position="219"/>
    </location>
</feature>
<dbReference type="AlphaFoldDB" id="A0A7S0ULF2"/>
<accession>A0A7S0ULF2</accession>
<gene>
    <name evidence="2" type="ORF">PDEL1432_LOCUS2559</name>
</gene>
<evidence type="ECO:0000256" key="1">
    <source>
        <dbReference type="SAM" id="MobiDB-lite"/>
    </source>
</evidence>
<sequence length="243" mass="27045">MASTTTRAGTRQLMSVLTTPSKIASALDWRKATGGAIATLDIHADRIGVRISQHPTSSLSLSEYKLPVSPKGRTHIPEETRQRLSELVHEHKVCGFVVSWPIQGDTGLMGAACGRTLHAIEELLSTETSNQRPVFLPNRPICLWDSTHRESATADAFGRSPVYARTSSKTEHLASKEQYHQDESVVVSEIWDDFVRTHWPEIDQAKKNNDLSSIQSTKQVETEADSTIWDADSSRHPRRHATI</sequence>
<evidence type="ECO:0000313" key="2">
    <source>
        <dbReference type="EMBL" id="CAD8762519.1"/>
    </source>
</evidence>
<name>A0A7S0ULF2_9STRA</name>
<protein>
    <submittedName>
        <fullName evidence="2">Uncharacterized protein</fullName>
    </submittedName>
</protein>
<feature type="region of interest" description="Disordered" evidence="1">
    <location>
        <begin position="210"/>
        <end position="243"/>
    </location>
</feature>
<reference evidence="2" key="1">
    <citation type="submission" date="2021-01" db="EMBL/GenBank/DDBJ databases">
        <authorList>
            <person name="Corre E."/>
            <person name="Pelletier E."/>
            <person name="Niang G."/>
            <person name="Scheremetjew M."/>
            <person name="Finn R."/>
            <person name="Kale V."/>
            <person name="Holt S."/>
            <person name="Cochrane G."/>
            <person name="Meng A."/>
            <person name="Brown T."/>
            <person name="Cohen L."/>
        </authorList>
    </citation>
    <scope>NUCLEOTIDE SEQUENCE</scope>
    <source>
        <strain evidence="2">UNC1205</strain>
    </source>
</reference>
<dbReference type="EMBL" id="HBFL01003603">
    <property type="protein sequence ID" value="CAD8762519.1"/>
    <property type="molecule type" value="Transcribed_RNA"/>
</dbReference>
<proteinExistence type="predicted"/>
<organism evidence="2">
    <name type="scientific">Pseudo-nitzschia delicatissima</name>
    <dbReference type="NCBI Taxonomy" id="44447"/>
    <lineage>
        <taxon>Eukaryota</taxon>
        <taxon>Sar</taxon>
        <taxon>Stramenopiles</taxon>
        <taxon>Ochrophyta</taxon>
        <taxon>Bacillariophyta</taxon>
        <taxon>Bacillariophyceae</taxon>
        <taxon>Bacillariophycidae</taxon>
        <taxon>Bacillariales</taxon>
        <taxon>Bacillariaceae</taxon>
        <taxon>Pseudo-nitzschia</taxon>
    </lineage>
</organism>